<organism evidence="1 2">
    <name type="scientific">Pedosphaera parvula (strain Ellin514)</name>
    <dbReference type="NCBI Taxonomy" id="320771"/>
    <lineage>
        <taxon>Bacteria</taxon>
        <taxon>Pseudomonadati</taxon>
        <taxon>Verrucomicrobiota</taxon>
        <taxon>Pedosphaerae</taxon>
        <taxon>Pedosphaerales</taxon>
        <taxon>Pedosphaeraceae</taxon>
        <taxon>Pedosphaera</taxon>
    </lineage>
</organism>
<dbReference type="EMBL" id="ABOX02000007">
    <property type="protein sequence ID" value="EEF61887.1"/>
    <property type="molecule type" value="Genomic_DNA"/>
</dbReference>
<dbReference type="STRING" id="320771.Cflav_PD4550"/>
<keyword evidence="2" id="KW-1185">Reference proteome</keyword>
<gene>
    <name evidence="1" type="ORF">Cflav_PD4550</name>
</gene>
<proteinExistence type="predicted"/>
<evidence type="ECO:0008006" key="3">
    <source>
        <dbReference type="Google" id="ProtNLM"/>
    </source>
</evidence>
<evidence type="ECO:0000313" key="2">
    <source>
        <dbReference type="Proteomes" id="UP000003688"/>
    </source>
</evidence>
<accession>B9XDZ6</accession>
<dbReference type="Proteomes" id="UP000003688">
    <property type="component" value="Unassembled WGS sequence"/>
</dbReference>
<protein>
    <recommendedName>
        <fullName evidence="3">N-acetyltransferase domain-containing protein</fullName>
    </recommendedName>
</protein>
<comment type="caution">
    <text evidence="1">The sequence shown here is derived from an EMBL/GenBank/DDBJ whole genome shotgun (WGS) entry which is preliminary data.</text>
</comment>
<sequence>MKAMKSEIAHEVVSRAALTRVQTQGMYDLLASYFEGVSPEQFAFDLAEKNWVILLMRGPRLVGFSTLLVYETTFEQEPLSVVYSGDTIVAPEAWGSMALPRIWIASINQLRKVFPRGRYYWLLLTSGFRTYRFLPVFWREFYPRFDYPTPRNPKALLDHLARERFGTQYDSQLGIVRFAHPQQLRGEMNQIPKARMTDPHVVFFSHRNTGYGRGDELVCLTELASANLTAAGHRMVDSKLLCIP</sequence>
<dbReference type="AlphaFoldDB" id="B9XDZ6"/>
<evidence type="ECO:0000313" key="1">
    <source>
        <dbReference type="EMBL" id="EEF61887.1"/>
    </source>
</evidence>
<reference evidence="1 2" key="1">
    <citation type="journal article" date="2011" name="J. Bacteriol.">
        <title>Genome sequence of 'Pedosphaera parvula' Ellin514, an aerobic Verrucomicrobial isolate from pasture soil.</title>
        <authorList>
            <person name="Kant R."/>
            <person name="van Passel M.W."/>
            <person name="Sangwan P."/>
            <person name="Palva A."/>
            <person name="Lucas S."/>
            <person name="Copeland A."/>
            <person name="Lapidus A."/>
            <person name="Glavina Del Rio T."/>
            <person name="Dalin E."/>
            <person name="Tice H."/>
            <person name="Bruce D."/>
            <person name="Goodwin L."/>
            <person name="Pitluck S."/>
            <person name="Chertkov O."/>
            <person name="Larimer F.W."/>
            <person name="Land M.L."/>
            <person name="Hauser L."/>
            <person name="Brettin T.S."/>
            <person name="Detter J.C."/>
            <person name="Han S."/>
            <person name="de Vos W.M."/>
            <person name="Janssen P.H."/>
            <person name="Smidt H."/>
        </authorList>
    </citation>
    <scope>NUCLEOTIDE SEQUENCE [LARGE SCALE GENOMIC DNA]</scope>
    <source>
        <strain evidence="1 2">Ellin514</strain>
    </source>
</reference>
<name>B9XDZ6_PEDPL</name>